<dbReference type="EC" id="2.7.13.3" evidence="2"/>
<keyword evidence="3" id="KW-0808">Transferase</keyword>
<proteinExistence type="predicted"/>
<keyword evidence="4 7" id="KW-0418">Kinase</keyword>
<evidence type="ECO:0000313" key="8">
    <source>
        <dbReference type="Proteomes" id="UP001595901"/>
    </source>
</evidence>
<dbReference type="InterPro" id="IPR036890">
    <property type="entry name" value="HATPase_C_sf"/>
</dbReference>
<keyword evidence="6" id="KW-0812">Transmembrane</keyword>
<dbReference type="GO" id="GO:0016301">
    <property type="term" value="F:kinase activity"/>
    <property type="evidence" value="ECO:0007669"/>
    <property type="project" value="UniProtKB-KW"/>
</dbReference>
<feature type="transmembrane region" description="Helical" evidence="6">
    <location>
        <begin position="212"/>
        <end position="234"/>
    </location>
</feature>
<dbReference type="RefSeq" id="WP_380431524.1">
    <property type="nucleotide sequence ID" value="NZ_JBHSAC010000048.1"/>
</dbReference>
<feature type="transmembrane region" description="Helical" evidence="6">
    <location>
        <begin position="118"/>
        <end position="136"/>
    </location>
</feature>
<feature type="transmembrane region" description="Helical" evidence="6">
    <location>
        <begin position="329"/>
        <end position="349"/>
    </location>
</feature>
<reference evidence="8" key="1">
    <citation type="journal article" date="2019" name="Int. J. Syst. Evol. Microbiol.">
        <title>The Global Catalogue of Microorganisms (GCM) 10K type strain sequencing project: providing services to taxonomists for standard genome sequencing and annotation.</title>
        <authorList>
            <consortium name="The Broad Institute Genomics Platform"/>
            <consortium name="The Broad Institute Genome Sequencing Center for Infectious Disease"/>
            <person name="Wu L."/>
            <person name="Ma J."/>
        </authorList>
    </citation>
    <scope>NUCLEOTIDE SEQUENCE [LARGE SCALE GENOMIC DNA]</scope>
    <source>
        <strain evidence="8">CCUG 58728</strain>
    </source>
</reference>
<sequence>MMKSNNKSKNIFLKFFVVLFILIYVYFASFTFRYSYVGISSDYKDGTWVIRNIHNGGEASLSNLSVGDEILEIDHQDSRKNFLLNKMLIVEQATSITVLHQHKKINVLFKDSGTRSNFFIFSILSLILLFLSAMYFKKHEISKTSQRYSIFLFLTSLFLVSIIPSSMGDVIARSILIFYVTIFPLFIDMFWRAASLKEGVTKLSIMSKIIMGYSFMTTVLFIYSYFFDVPLYLTKYLSRYIFYINLVFLIFLLILAFYSSIKGKTLAKLNTVFSVLIGWFPVFIGYIFPLYQEVSVIYTIPFLIFPIMTMINDLITNRLTNIRINLPNFVVYVLISLIITVDVFCLYFLVQFLSIWLVMIYTFLLIFSSLPILKDLLILNSKKEYQLLDNHSIFSAVETEREEISIYLHDTIIQDVIYYKRQIDDLEFIPQNKVQEVLDDVIFELRELCSNIYPLMIKELGLKNAIHDIVDKFQKKESVIITVDINVDRFDFENKVANFILRSIREVINNSIIHGNAKNIKLKIYSFEKMIIIEIIDDGYFEITNETSSSHFGLNVISEKLFLLGGELTITKNPTTIKMFLPNQ</sequence>
<comment type="catalytic activity">
    <reaction evidence="1">
        <text>ATP + protein L-histidine = ADP + protein N-phospho-L-histidine.</text>
        <dbReference type="EC" id="2.7.13.3"/>
    </reaction>
</comment>
<dbReference type="SUPFAM" id="SSF55874">
    <property type="entry name" value="ATPase domain of HSP90 chaperone/DNA topoisomerase II/histidine kinase"/>
    <property type="match status" value="1"/>
</dbReference>
<keyword evidence="5" id="KW-0902">Two-component regulatory system</keyword>
<dbReference type="SUPFAM" id="SSF50156">
    <property type="entry name" value="PDZ domain-like"/>
    <property type="match status" value="1"/>
</dbReference>
<dbReference type="PANTHER" id="PTHR24421:SF10">
    <property type="entry name" value="NITRATE_NITRITE SENSOR PROTEIN NARQ"/>
    <property type="match status" value="1"/>
</dbReference>
<feature type="transmembrane region" description="Helical" evidence="6">
    <location>
        <begin position="355"/>
        <end position="373"/>
    </location>
</feature>
<dbReference type="Proteomes" id="UP001595901">
    <property type="component" value="Unassembled WGS sequence"/>
</dbReference>
<organism evidence="7 8">
    <name type="scientific">Streptococcus dentapri</name>
    <dbReference type="NCBI Taxonomy" id="573564"/>
    <lineage>
        <taxon>Bacteria</taxon>
        <taxon>Bacillati</taxon>
        <taxon>Bacillota</taxon>
        <taxon>Bacilli</taxon>
        <taxon>Lactobacillales</taxon>
        <taxon>Streptococcaceae</taxon>
        <taxon>Streptococcus</taxon>
    </lineage>
</organism>
<evidence type="ECO:0000256" key="4">
    <source>
        <dbReference type="ARBA" id="ARBA00022777"/>
    </source>
</evidence>
<feature type="transmembrane region" description="Helical" evidence="6">
    <location>
        <begin position="271"/>
        <end position="291"/>
    </location>
</feature>
<keyword evidence="6" id="KW-0472">Membrane</keyword>
<dbReference type="InterPro" id="IPR036034">
    <property type="entry name" value="PDZ_sf"/>
</dbReference>
<keyword evidence="8" id="KW-1185">Reference proteome</keyword>
<evidence type="ECO:0000256" key="2">
    <source>
        <dbReference type="ARBA" id="ARBA00012438"/>
    </source>
</evidence>
<gene>
    <name evidence="7" type="ORF">ACFOSE_05660</name>
</gene>
<dbReference type="Gene3D" id="3.30.565.10">
    <property type="entry name" value="Histidine kinase-like ATPase, C-terminal domain"/>
    <property type="match status" value="1"/>
</dbReference>
<evidence type="ECO:0000313" key="7">
    <source>
        <dbReference type="EMBL" id="MFC3932258.1"/>
    </source>
</evidence>
<protein>
    <recommendedName>
        <fullName evidence="2">histidine kinase</fullName>
        <ecNumber evidence="2">2.7.13.3</ecNumber>
    </recommendedName>
</protein>
<dbReference type="InterPro" id="IPR050482">
    <property type="entry name" value="Sensor_HK_TwoCompSys"/>
</dbReference>
<feature type="transmembrane region" description="Helical" evidence="6">
    <location>
        <begin position="170"/>
        <end position="191"/>
    </location>
</feature>
<feature type="transmembrane region" description="Helical" evidence="6">
    <location>
        <begin position="12"/>
        <end position="32"/>
    </location>
</feature>
<feature type="transmembrane region" description="Helical" evidence="6">
    <location>
        <begin position="148"/>
        <end position="164"/>
    </location>
</feature>
<dbReference type="PANTHER" id="PTHR24421">
    <property type="entry name" value="NITRATE/NITRITE SENSOR PROTEIN NARX-RELATED"/>
    <property type="match status" value="1"/>
</dbReference>
<keyword evidence="6" id="KW-1133">Transmembrane helix</keyword>
<name>A0ABV8D1F9_9STRE</name>
<evidence type="ECO:0000256" key="5">
    <source>
        <dbReference type="ARBA" id="ARBA00023012"/>
    </source>
</evidence>
<comment type="caution">
    <text evidence="7">The sequence shown here is derived from an EMBL/GenBank/DDBJ whole genome shotgun (WGS) entry which is preliminary data.</text>
</comment>
<evidence type="ECO:0000256" key="3">
    <source>
        <dbReference type="ARBA" id="ARBA00022679"/>
    </source>
</evidence>
<feature type="transmembrane region" description="Helical" evidence="6">
    <location>
        <begin position="240"/>
        <end position="259"/>
    </location>
</feature>
<feature type="transmembrane region" description="Helical" evidence="6">
    <location>
        <begin position="297"/>
        <end position="317"/>
    </location>
</feature>
<evidence type="ECO:0000256" key="6">
    <source>
        <dbReference type="SAM" id="Phobius"/>
    </source>
</evidence>
<dbReference type="EMBL" id="JBHSAC010000048">
    <property type="protein sequence ID" value="MFC3932258.1"/>
    <property type="molecule type" value="Genomic_DNA"/>
</dbReference>
<evidence type="ECO:0000256" key="1">
    <source>
        <dbReference type="ARBA" id="ARBA00000085"/>
    </source>
</evidence>
<accession>A0ABV8D1F9</accession>